<keyword evidence="1" id="KW-0732">Signal</keyword>
<sequence>MNDFRLRTAVLALALGGGVASTHAAEPPLGADVTRMFASHKPVTQWPAQAAVLGDAAPHRPPTGTLAPGLVEESRRQVASAAGLPPAGHGVASDTGLVFEPAPEMAPERAPEMASEVAPEMAAEPTPEFTAAPDPAPAPLAPVLQLALQPEDGRLSQAVRRYAERNGWQLAWEIERDFPIEYPATFEGDFLGIIEQIVLSLHNTDAPIRVKVYEANRVLRVVHATQ</sequence>
<dbReference type="RefSeq" id="WP_150554127.1">
    <property type="nucleotide sequence ID" value="NZ_CABPSC010000001.1"/>
</dbReference>
<protein>
    <submittedName>
        <fullName evidence="3">Type IV pilus assembly protein</fullName>
    </submittedName>
</protein>
<feature type="domain" description="Toxin co-regulated pilus biosynthesis protein Q C-terminal" evidence="2">
    <location>
        <begin position="148"/>
        <end position="222"/>
    </location>
</feature>
<evidence type="ECO:0000259" key="2">
    <source>
        <dbReference type="Pfam" id="PF10671"/>
    </source>
</evidence>
<feature type="chain" id="PRO_5022918111" evidence="1">
    <location>
        <begin position="25"/>
        <end position="226"/>
    </location>
</feature>
<dbReference type="AlphaFoldDB" id="A0A5E4S7E8"/>
<organism evidence="3 4">
    <name type="scientific">Pandoraea nosoerga</name>
    <dbReference type="NCBI Taxonomy" id="2508296"/>
    <lineage>
        <taxon>Bacteria</taxon>
        <taxon>Pseudomonadati</taxon>
        <taxon>Pseudomonadota</taxon>
        <taxon>Betaproteobacteria</taxon>
        <taxon>Burkholderiales</taxon>
        <taxon>Burkholderiaceae</taxon>
        <taxon>Pandoraea</taxon>
    </lineage>
</organism>
<dbReference type="Gene3D" id="3.55.50.70">
    <property type="match status" value="1"/>
</dbReference>
<dbReference type="Proteomes" id="UP000367825">
    <property type="component" value="Unassembled WGS sequence"/>
</dbReference>
<feature type="signal peptide" evidence="1">
    <location>
        <begin position="1"/>
        <end position="24"/>
    </location>
</feature>
<gene>
    <name evidence="3" type="ORF">PNO31109_00609</name>
</gene>
<dbReference type="OrthoDB" id="5791855at2"/>
<dbReference type="Pfam" id="PF10671">
    <property type="entry name" value="TcpQ"/>
    <property type="match status" value="1"/>
</dbReference>
<dbReference type="EMBL" id="CABPSC010000001">
    <property type="protein sequence ID" value="VVD71131.1"/>
    <property type="molecule type" value="Genomic_DNA"/>
</dbReference>
<keyword evidence="4" id="KW-1185">Reference proteome</keyword>
<dbReference type="InterPro" id="IPR018927">
    <property type="entry name" value="Pilus_synth_Q_C"/>
</dbReference>
<proteinExistence type="predicted"/>
<reference evidence="3 4" key="1">
    <citation type="submission" date="2019-08" db="EMBL/GenBank/DDBJ databases">
        <authorList>
            <person name="Peeters C."/>
        </authorList>
    </citation>
    <scope>NUCLEOTIDE SEQUENCE [LARGE SCALE GENOMIC DNA]</scope>
    <source>
        <strain evidence="3 4">LMG 31109</strain>
    </source>
</reference>
<evidence type="ECO:0000313" key="4">
    <source>
        <dbReference type="Proteomes" id="UP000367825"/>
    </source>
</evidence>
<evidence type="ECO:0000313" key="3">
    <source>
        <dbReference type="EMBL" id="VVD71131.1"/>
    </source>
</evidence>
<accession>A0A5E4S7E8</accession>
<name>A0A5E4S7E8_9BURK</name>
<evidence type="ECO:0000256" key="1">
    <source>
        <dbReference type="SAM" id="SignalP"/>
    </source>
</evidence>